<dbReference type="GO" id="GO:0030677">
    <property type="term" value="C:ribonuclease P complex"/>
    <property type="evidence" value="ECO:0007669"/>
    <property type="project" value="TreeGrafter"/>
</dbReference>
<dbReference type="AlphaFoldDB" id="A0A239BHY8"/>
<keyword evidence="6" id="KW-0694">RNA-binding</keyword>
<dbReference type="InterPro" id="IPR000100">
    <property type="entry name" value="RNase_P"/>
</dbReference>
<evidence type="ECO:0000313" key="8">
    <source>
        <dbReference type="EMBL" id="SNS06978.1"/>
    </source>
</evidence>
<accession>A0A239BHY8</accession>
<keyword evidence="4" id="KW-0255">Endonuclease</keyword>
<dbReference type="NCBIfam" id="TIGR00188">
    <property type="entry name" value="rnpA"/>
    <property type="match status" value="1"/>
</dbReference>
<evidence type="ECO:0000256" key="1">
    <source>
        <dbReference type="ARBA" id="ARBA00002663"/>
    </source>
</evidence>
<dbReference type="EC" id="3.1.26.5" evidence="7"/>
<evidence type="ECO:0000256" key="6">
    <source>
        <dbReference type="ARBA" id="ARBA00022884"/>
    </source>
</evidence>
<dbReference type="InterPro" id="IPR020539">
    <property type="entry name" value="RNase_P_CS"/>
</dbReference>
<dbReference type="InterPro" id="IPR020568">
    <property type="entry name" value="Ribosomal_Su5_D2-typ_SF"/>
</dbReference>
<keyword evidence="3" id="KW-0540">Nuclease</keyword>
<evidence type="ECO:0000313" key="9">
    <source>
        <dbReference type="Proteomes" id="UP000198324"/>
    </source>
</evidence>
<dbReference type="PANTHER" id="PTHR33992">
    <property type="entry name" value="RIBONUCLEASE P PROTEIN COMPONENT"/>
    <property type="match status" value="1"/>
</dbReference>
<keyword evidence="5" id="KW-0378">Hydrolase</keyword>
<dbReference type="InterPro" id="IPR014721">
    <property type="entry name" value="Ribsml_uS5_D2-typ_fold_subgr"/>
</dbReference>
<dbReference type="Gene3D" id="3.30.230.10">
    <property type="match status" value="1"/>
</dbReference>
<dbReference type="GO" id="GO:0004526">
    <property type="term" value="F:ribonuclease P activity"/>
    <property type="evidence" value="ECO:0007669"/>
    <property type="project" value="UniProtKB-UniRule"/>
</dbReference>
<dbReference type="GO" id="GO:0042781">
    <property type="term" value="F:3'-tRNA processing endoribonuclease activity"/>
    <property type="evidence" value="ECO:0007669"/>
    <property type="project" value="TreeGrafter"/>
</dbReference>
<protein>
    <recommendedName>
        <fullName evidence="7">Ribonuclease P protein component</fullName>
        <ecNumber evidence="7">3.1.26.5</ecNumber>
    </recommendedName>
</protein>
<keyword evidence="9" id="KW-1185">Reference proteome</keyword>
<dbReference type="EMBL" id="FZOC01000005">
    <property type="protein sequence ID" value="SNS06978.1"/>
    <property type="molecule type" value="Genomic_DNA"/>
</dbReference>
<gene>
    <name evidence="8" type="ORF">SAMN04488503_2559</name>
</gene>
<evidence type="ECO:0000256" key="4">
    <source>
        <dbReference type="ARBA" id="ARBA00022759"/>
    </source>
</evidence>
<evidence type="ECO:0000256" key="3">
    <source>
        <dbReference type="ARBA" id="ARBA00022722"/>
    </source>
</evidence>
<proteinExistence type="predicted"/>
<name>A0A239BHY8_9BACT</name>
<evidence type="ECO:0000256" key="7">
    <source>
        <dbReference type="NCBIfam" id="TIGR00188"/>
    </source>
</evidence>
<reference evidence="8 9" key="1">
    <citation type="submission" date="2017-06" db="EMBL/GenBank/DDBJ databases">
        <authorList>
            <person name="Kim H.J."/>
            <person name="Triplett B.A."/>
        </authorList>
    </citation>
    <scope>NUCLEOTIDE SEQUENCE [LARGE SCALE GENOMIC DNA]</scope>
    <source>
        <strain evidence="8 9">DSM 13116</strain>
    </source>
</reference>
<sequence length="98" mass="11215">MLFVLERDAAGEGLRLGLTVSRKVGRAVVRNRVRRVLREFFRLRQAMIVRPLDIVVVPKRNLDPKRMDMALAEQEFLPVLERLAREAGDGMTDARSPC</sequence>
<comment type="function">
    <text evidence="1">RNaseP catalyzes the removal of the 5'-leader sequence from pre-tRNA to produce the mature 5'-terminus. It can also cleave other RNA substrates such as 4.5S RNA. The protein component plays an auxiliary but essential role in vivo by binding to the 5'-leader sequence and broadening the substrate specificity of the ribozyme.</text>
</comment>
<keyword evidence="2" id="KW-0819">tRNA processing</keyword>
<evidence type="ECO:0000256" key="2">
    <source>
        <dbReference type="ARBA" id="ARBA00022694"/>
    </source>
</evidence>
<dbReference type="SUPFAM" id="SSF54211">
    <property type="entry name" value="Ribosomal protein S5 domain 2-like"/>
    <property type="match status" value="1"/>
</dbReference>
<dbReference type="PROSITE" id="PS00648">
    <property type="entry name" value="RIBONUCLEASE_P"/>
    <property type="match status" value="1"/>
</dbReference>
<dbReference type="Proteomes" id="UP000198324">
    <property type="component" value="Unassembled WGS sequence"/>
</dbReference>
<dbReference type="Pfam" id="PF00825">
    <property type="entry name" value="Ribonuclease_P"/>
    <property type="match status" value="1"/>
</dbReference>
<evidence type="ECO:0000256" key="5">
    <source>
        <dbReference type="ARBA" id="ARBA00022801"/>
    </source>
</evidence>
<dbReference type="PANTHER" id="PTHR33992:SF1">
    <property type="entry name" value="RIBONUCLEASE P PROTEIN COMPONENT"/>
    <property type="match status" value="1"/>
</dbReference>
<organism evidence="8 9">
    <name type="scientific">Humidesulfovibrio mexicanus</name>
    <dbReference type="NCBI Taxonomy" id="147047"/>
    <lineage>
        <taxon>Bacteria</taxon>
        <taxon>Pseudomonadati</taxon>
        <taxon>Thermodesulfobacteriota</taxon>
        <taxon>Desulfovibrionia</taxon>
        <taxon>Desulfovibrionales</taxon>
        <taxon>Desulfovibrionaceae</taxon>
        <taxon>Humidesulfovibrio</taxon>
    </lineage>
</organism>
<dbReference type="GO" id="GO:0000049">
    <property type="term" value="F:tRNA binding"/>
    <property type="evidence" value="ECO:0007669"/>
    <property type="project" value="InterPro"/>
</dbReference>